<feature type="region of interest" description="Disordered" evidence="1">
    <location>
        <begin position="1"/>
        <end position="22"/>
    </location>
</feature>
<dbReference type="Proteomes" id="UP001596915">
    <property type="component" value="Unassembled WGS sequence"/>
</dbReference>
<organism evidence="2 3">
    <name type="scientific">Streptomyces sanglieri</name>
    <dbReference type="NCBI Taxonomy" id="193460"/>
    <lineage>
        <taxon>Bacteria</taxon>
        <taxon>Bacillati</taxon>
        <taxon>Actinomycetota</taxon>
        <taxon>Actinomycetes</taxon>
        <taxon>Kitasatosporales</taxon>
        <taxon>Streptomycetaceae</taxon>
        <taxon>Streptomyces</taxon>
    </lineage>
</organism>
<keyword evidence="3" id="KW-1185">Reference proteome</keyword>
<feature type="compositionally biased region" description="Basic and acidic residues" evidence="1">
    <location>
        <begin position="1"/>
        <end position="18"/>
    </location>
</feature>
<proteinExistence type="predicted"/>
<reference evidence="3" key="1">
    <citation type="journal article" date="2019" name="Int. J. Syst. Evol. Microbiol.">
        <title>The Global Catalogue of Microorganisms (GCM) 10K type strain sequencing project: providing services to taxonomists for standard genome sequencing and annotation.</title>
        <authorList>
            <consortium name="The Broad Institute Genomics Platform"/>
            <consortium name="The Broad Institute Genome Sequencing Center for Infectious Disease"/>
            <person name="Wu L."/>
            <person name="Ma J."/>
        </authorList>
    </citation>
    <scope>NUCLEOTIDE SEQUENCE [LARGE SCALE GENOMIC DNA]</scope>
    <source>
        <strain evidence="3">JCM 12607</strain>
    </source>
</reference>
<protein>
    <recommendedName>
        <fullName evidence="4">Translation initiation factor IF-2</fullName>
    </recommendedName>
</protein>
<feature type="compositionally biased region" description="Low complexity" evidence="1">
    <location>
        <begin position="241"/>
        <end position="251"/>
    </location>
</feature>
<accession>A0ABW2WT64</accession>
<feature type="region of interest" description="Disordered" evidence="1">
    <location>
        <begin position="216"/>
        <end position="555"/>
    </location>
</feature>
<feature type="compositionally biased region" description="Gly residues" evidence="1">
    <location>
        <begin position="496"/>
        <end position="510"/>
    </location>
</feature>
<name>A0ABW2WT64_9ACTN</name>
<feature type="compositionally biased region" description="Basic and acidic residues" evidence="1">
    <location>
        <begin position="534"/>
        <end position="546"/>
    </location>
</feature>
<evidence type="ECO:0000256" key="1">
    <source>
        <dbReference type="SAM" id="MobiDB-lite"/>
    </source>
</evidence>
<feature type="compositionally biased region" description="Pro residues" evidence="1">
    <location>
        <begin position="300"/>
        <end position="316"/>
    </location>
</feature>
<feature type="compositionally biased region" description="Gly residues" evidence="1">
    <location>
        <begin position="383"/>
        <end position="400"/>
    </location>
</feature>
<sequence length="555" mass="56487">MSDDKQPELTPKEQRAQDQQRVQNQLIVTDVNRQVQDVMDLFPFGGSGNSGRTSFEGFDLNAMVDLIENSNPEHLEHAGEALLTARRAIAKAANELGDFIKDVDWEGESGTAFRDWGTGLVAHALKLGDFAETTGIQITVAGTGLASVRKSLPPRDGRLVRKSVDEIETPKRVEGNPEYAAALKVEKDRQEAINQANRLASYYAVSEETLAAQAPPRFEKKLDVAMPKPHGFRENDGRGGSSASSETLGSSAPKGHSERAATADTGTPGVTGNRAAIESLGTAPAPDTSTSTEIDSVKAPPAPVTLPDTSPAPPTANPTGPSTGPNPPVLNEFVNPVAGGSRRSTPPTGLPRTIGQPGRSGPTSSGPTTTGRTGAPVGRPAPIGGGPGSGTPGRPGGGGSQPPAAGRTSVTGGRPMAGGPANTSKSPGPRTGRARAIVGGTPQRNVPGTESTGGTRGVPRGTVIGASGTNAATRPGGRGTPSSKGVVGTPRSAAGSGSGSRGFTAGGAGLVRGPAGRRDSDNEDQGGGASRPDYLVEDRETWEAGRRGAAPPVIE</sequence>
<dbReference type="EMBL" id="JBHTGL010000008">
    <property type="protein sequence ID" value="MFD0624609.1"/>
    <property type="molecule type" value="Genomic_DNA"/>
</dbReference>
<evidence type="ECO:0000313" key="3">
    <source>
        <dbReference type="Proteomes" id="UP001596915"/>
    </source>
</evidence>
<comment type="caution">
    <text evidence="2">The sequence shown here is derived from an EMBL/GenBank/DDBJ whole genome shotgun (WGS) entry which is preliminary data.</text>
</comment>
<feature type="compositionally biased region" description="Low complexity" evidence="1">
    <location>
        <begin position="357"/>
        <end position="382"/>
    </location>
</feature>
<evidence type="ECO:0000313" key="2">
    <source>
        <dbReference type="EMBL" id="MFD0624609.1"/>
    </source>
</evidence>
<evidence type="ECO:0008006" key="4">
    <source>
        <dbReference type="Google" id="ProtNLM"/>
    </source>
</evidence>
<gene>
    <name evidence="2" type="ORF">ACFQ2K_19455</name>
</gene>